<reference evidence="4 5" key="1">
    <citation type="submission" date="2017-01" db="EMBL/GenBank/DDBJ databases">
        <authorList>
            <person name="Mah S.A."/>
            <person name="Swanson W.J."/>
            <person name="Moy G.W."/>
            <person name="Vacquier V.D."/>
        </authorList>
    </citation>
    <scope>NUCLEOTIDE SEQUENCE [LARGE SCALE GENOMIC DNA]</scope>
    <source>
        <strain evidence="4 5">NIO-1016</strain>
    </source>
</reference>
<keyword evidence="1" id="KW-0862">Zinc</keyword>
<proteinExistence type="predicted"/>
<organism evidence="4 5">
    <name type="scientific">Domibacillus enclensis</name>
    <dbReference type="NCBI Taxonomy" id="1017273"/>
    <lineage>
        <taxon>Bacteria</taxon>
        <taxon>Bacillati</taxon>
        <taxon>Bacillota</taxon>
        <taxon>Bacilli</taxon>
        <taxon>Bacillales</taxon>
        <taxon>Bacillaceae</taxon>
        <taxon>Domibacillus</taxon>
    </lineage>
</organism>
<evidence type="ECO:0000313" key="4">
    <source>
        <dbReference type="EMBL" id="SIQ97026.1"/>
    </source>
</evidence>
<dbReference type="InterPro" id="IPR007527">
    <property type="entry name" value="Znf_SWIM"/>
</dbReference>
<keyword evidence="1" id="KW-0479">Metal-binding</keyword>
<accession>A0A1N6X3Y3</accession>
<sequence>MNIRNFENSIEDIILQRGRAYYLEGAVSDIDEYDDGEYVLYIDGRSEYEVSVEINESGDIYSSECDCPYEFGPVCKHEVAAYFYLRNMISQSGSGFEKTKKKEKKATLAEVLAQLSKEELVEIVTQLASDNNALKKRLIMRYAAGTEEQELETCRSMIRTIKREYMQRGFVSYREASGFAKELSEVADKAGMVENPFVALDIAFVLLEEAVEAFDYVDDSDGDVGWLVSYTLDRIREIAEKELKKSEAENSKKLFYHILSYADHDLFEGWAEFKMDLLYSCACFAGNPQLREVLHQKTNSMLLLLEDNDFARYEKESLLKLQLYLIETHGTKEEEQQFVKEKLHYPSFRKRLIEECLKKGDYQKVIELAREGERLDHGRAGLVKDWKTFRYAAYQQQGLPKEQKQLAKDLFMGGDFLYYEDLKKFAGADFDSFYQRLKEELRPGRDWRQRELFLTLIETEQDDQELLAVVQKQPPLIEAYADRLHKLYPDEVETTYRTYIEALSKPAANRNRYKDICRKISHYQKVAGIEKKNILVSKLKEQYRKRPAFLDELTKMR</sequence>
<dbReference type="GO" id="GO:0008270">
    <property type="term" value="F:zinc ion binding"/>
    <property type="evidence" value="ECO:0007669"/>
    <property type="project" value="UniProtKB-KW"/>
</dbReference>
<evidence type="ECO:0000256" key="1">
    <source>
        <dbReference type="PROSITE-ProRule" id="PRU00325"/>
    </source>
</evidence>
<feature type="domain" description="SWIM-type" evidence="2">
    <location>
        <begin position="48"/>
        <end position="86"/>
    </location>
</feature>
<reference evidence="6" key="2">
    <citation type="submission" date="2017-03" db="EMBL/GenBank/DDBJ databases">
        <title>Bacillus sp. V-88(T) DSM27956, whole genome shotgun sequencing project.</title>
        <authorList>
            <person name="Dastager S.G."/>
            <person name="Neurgaonkar P.S."/>
            <person name="Dharne M.S."/>
        </authorList>
    </citation>
    <scope>NUCLEOTIDE SEQUENCE [LARGE SCALE GENOMIC DNA]</scope>
    <source>
        <strain evidence="6">DSM 25145</strain>
    </source>
</reference>
<evidence type="ECO:0000259" key="2">
    <source>
        <dbReference type="PROSITE" id="PS50966"/>
    </source>
</evidence>
<dbReference type="EMBL" id="FTLX01000004">
    <property type="protein sequence ID" value="SIQ97026.1"/>
    <property type="molecule type" value="Genomic_DNA"/>
</dbReference>
<name>A0A1N6X3Y3_9BACI</name>
<evidence type="ECO:0000313" key="5">
    <source>
        <dbReference type="Proteomes" id="UP000186385"/>
    </source>
</evidence>
<dbReference type="RefSeq" id="WP_045851375.1">
    <property type="nucleotide sequence ID" value="NZ_FTLX01000004.1"/>
</dbReference>
<protein>
    <submittedName>
        <fullName evidence="4">Uncharacterized conserved protein, contains Zn finger domain</fullName>
    </submittedName>
</protein>
<evidence type="ECO:0000313" key="3">
    <source>
        <dbReference type="EMBL" id="OXS78105.1"/>
    </source>
</evidence>
<keyword evidence="6" id="KW-1185">Reference proteome</keyword>
<gene>
    <name evidence="3" type="ORF">B1B05_10950</name>
    <name evidence="4" type="ORF">SAMN05443094_104361</name>
</gene>
<dbReference type="AlphaFoldDB" id="A0A1N6X3Y3"/>
<dbReference type="PROSITE" id="PS50966">
    <property type="entry name" value="ZF_SWIM"/>
    <property type="match status" value="1"/>
</dbReference>
<dbReference type="OrthoDB" id="26424at2"/>
<dbReference type="Proteomes" id="UP000186385">
    <property type="component" value="Unassembled WGS sequence"/>
</dbReference>
<evidence type="ECO:0000313" key="6">
    <source>
        <dbReference type="Proteomes" id="UP000215545"/>
    </source>
</evidence>
<dbReference type="STRING" id="1017273.SAMN05443094_104361"/>
<dbReference type="Proteomes" id="UP000215545">
    <property type="component" value="Unassembled WGS sequence"/>
</dbReference>
<dbReference type="EMBL" id="MWSK01000004">
    <property type="protein sequence ID" value="OXS78105.1"/>
    <property type="molecule type" value="Genomic_DNA"/>
</dbReference>
<reference evidence="3" key="3">
    <citation type="submission" date="2017-03" db="EMBL/GenBank/DDBJ databases">
        <authorList>
            <person name="Dastager S.G."/>
            <person name="Neurgaonkar P.S."/>
            <person name="Dharne M.S."/>
        </authorList>
    </citation>
    <scope>NUCLEOTIDE SEQUENCE</scope>
    <source>
        <strain evidence="3">DSM 25145</strain>
    </source>
</reference>
<keyword evidence="1" id="KW-0863">Zinc-finger</keyword>